<sequence length="95" mass="11052">MGKSFLCNCRFLKFFFSFFPMKIHIQGSACKIHNDDKIQAQYIIPSQRSWEKCSINVAANLICSTFRNISLKKLSKEINTNSIPTKTTFIDRRLQ</sequence>
<organism evidence="1 2">
    <name type="scientific">Parascaris univalens</name>
    <name type="common">Nematode worm</name>
    <dbReference type="NCBI Taxonomy" id="6257"/>
    <lineage>
        <taxon>Eukaryota</taxon>
        <taxon>Metazoa</taxon>
        <taxon>Ecdysozoa</taxon>
        <taxon>Nematoda</taxon>
        <taxon>Chromadorea</taxon>
        <taxon>Rhabditida</taxon>
        <taxon>Spirurina</taxon>
        <taxon>Ascaridomorpha</taxon>
        <taxon>Ascaridoidea</taxon>
        <taxon>Ascarididae</taxon>
        <taxon>Parascaris</taxon>
    </lineage>
</organism>
<evidence type="ECO:0000313" key="1">
    <source>
        <dbReference type="Proteomes" id="UP000887569"/>
    </source>
</evidence>
<accession>A0A915C0X6</accession>
<dbReference type="WBParaSite" id="PgR075_g045_t03">
    <property type="protein sequence ID" value="PgR075_g045_t03"/>
    <property type="gene ID" value="PgR075_g045"/>
</dbReference>
<dbReference type="Proteomes" id="UP000887569">
    <property type="component" value="Unplaced"/>
</dbReference>
<protein>
    <submittedName>
        <fullName evidence="2">Uncharacterized protein</fullName>
    </submittedName>
</protein>
<proteinExistence type="predicted"/>
<reference evidence="2" key="1">
    <citation type="submission" date="2022-11" db="UniProtKB">
        <authorList>
            <consortium name="WormBaseParasite"/>
        </authorList>
    </citation>
    <scope>IDENTIFICATION</scope>
</reference>
<keyword evidence="1" id="KW-1185">Reference proteome</keyword>
<dbReference type="AlphaFoldDB" id="A0A915C0X6"/>
<evidence type="ECO:0000313" key="2">
    <source>
        <dbReference type="WBParaSite" id="PgR075_g045_t03"/>
    </source>
</evidence>
<name>A0A915C0X6_PARUN</name>